<dbReference type="EMBL" id="JAAIWM010000003">
    <property type="protein sequence ID" value="NEY72325.1"/>
    <property type="molecule type" value="Genomic_DNA"/>
</dbReference>
<accession>A0A6M0Q7L2</accession>
<keyword evidence="2" id="KW-1185">Reference proteome</keyword>
<evidence type="ECO:0008006" key="3">
    <source>
        <dbReference type="Google" id="ProtNLM"/>
    </source>
</evidence>
<dbReference type="AlphaFoldDB" id="A0A6M0Q7L2"/>
<evidence type="ECO:0000313" key="1">
    <source>
        <dbReference type="EMBL" id="NEY72325.1"/>
    </source>
</evidence>
<dbReference type="Proteomes" id="UP000481043">
    <property type="component" value="Unassembled WGS sequence"/>
</dbReference>
<sequence length="224" mass="26309">MDYWRYNTMWFEDIPENFYVHINFQNEKVTLQQISQDTEYLVLWHHKKSKLGNFSDFPKGLRYLELNWSNIHDFNGIEKLSDLKRLDLHYCTKLSSDGGGSGLSDTLEILNVNQSKKFVPGEDLMSLKNLRVLRLYSCGSIDDLSFVNHFPKLIEFSPYGTNILDGNLQPLLDHPTIRVSGFNNKRHYNYSYEKLKSLLEEKNGNKEYKSIIEKGKYATFKFID</sequence>
<evidence type="ECO:0000313" key="2">
    <source>
        <dbReference type="Proteomes" id="UP000481043"/>
    </source>
</evidence>
<protein>
    <recommendedName>
        <fullName evidence="3">Leucine-rich repeat domain-containing protein</fullName>
    </recommendedName>
</protein>
<dbReference type="SUPFAM" id="SSF52058">
    <property type="entry name" value="L domain-like"/>
    <property type="match status" value="1"/>
</dbReference>
<proteinExistence type="predicted"/>
<comment type="caution">
    <text evidence="1">The sequence shown here is derived from an EMBL/GenBank/DDBJ whole genome shotgun (WGS) entry which is preliminary data.</text>
</comment>
<organism evidence="1 2">
    <name type="scientific">Bacillus mesophilus</name>
    <dbReference type="NCBI Taxonomy" id="1808955"/>
    <lineage>
        <taxon>Bacteria</taxon>
        <taxon>Bacillati</taxon>
        <taxon>Bacillota</taxon>
        <taxon>Bacilli</taxon>
        <taxon>Bacillales</taxon>
        <taxon>Bacillaceae</taxon>
        <taxon>Bacillus</taxon>
    </lineage>
</organism>
<name>A0A6M0Q7L2_9BACI</name>
<dbReference type="Gene3D" id="3.80.10.10">
    <property type="entry name" value="Ribonuclease Inhibitor"/>
    <property type="match status" value="1"/>
</dbReference>
<gene>
    <name evidence="1" type="ORF">G4D63_11370</name>
</gene>
<dbReference type="InterPro" id="IPR032675">
    <property type="entry name" value="LRR_dom_sf"/>
</dbReference>
<reference evidence="1 2" key="1">
    <citation type="submission" date="2020-02" db="EMBL/GenBank/DDBJ databases">
        <title>Bacillus aquiflavi sp. nov., isolated from yellow water of strong flavor Chinese baijiu in Yibin region of China.</title>
        <authorList>
            <person name="Xie J."/>
        </authorList>
    </citation>
    <scope>NUCLEOTIDE SEQUENCE [LARGE SCALE GENOMIC DNA]</scope>
    <source>
        <strain evidence="1 2">SA4</strain>
    </source>
</reference>